<protein>
    <recommendedName>
        <fullName evidence="8">Prolipoprotein diacylglyceryl transferase</fullName>
    </recommendedName>
</protein>
<evidence type="ECO:0000313" key="7">
    <source>
        <dbReference type="EMBL" id="SVA19238.1"/>
    </source>
</evidence>
<dbReference type="GO" id="GO:0042158">
    <property type="term" value="P:lipoprotein biosynthetic process"/>
    <property type="evidence" value="ECO:0007669"/>
    <property type="project" value="InterPro"/>
</dbReference>
<name>A0A381TUS6_9ZZZZ</name>
<feature type="transmembrane region" description="Helical" evidence="6">
    <location>
        <begin position="125"/>
        <end position="143"/>
    </location>
</feature>
<keyword evidence="5 6" id="KW-0472">Membrane</keyword>
<evidence type="ECO:0000256" key="6">
    <source>
        <dbReference type="SAM" id="Phobius"/>
    </source>
</evidence>
<evidence type="ECO:0000256" key="3">
    <source>
        <dbReference type="ARBA" id="ARBA00022692"/>
    </source>
</evidence>
<feature type="transmembrane region" description="Helical" evidence="6">
    <location>
        <begin position="101"/>
        <end position="118"/>
    </location>
</feature>
<feature type="non-terminal residue" evidence="7">
    <location>
        <position position="144"/>
    </location>
</feature>
<keyword evidence="1" id="KW-1003">Cell membrane</keyword>
<dbReference type="EMBL" id="UINC01005124">
    <property type="protein sequence ID" value="SVA19238.1"/>
    <property type="molecule type" value="Genomic_DNA"/>
</dbReference>
<organism evidence="7">
    <name type="scientific">marine metagenome</name>
    <dbReference type="NCBI Taxonomy" id="408172"/>
    <lineage>
        <taxon>unclassified sequences</taxon>
        <taxon>metagenomes</taxon>
        <taxon>ecological metagenomes</taxon>
    </lineage>
</organism>
<feature type="transmembrane region" description="Helical" evidence="6">
    <location>
        <begin position="20"/>
        <end position="40"/>
    </location>
</feature>
<evidence type="ECO:0008006" key="8">
    <source>
        <dbReference type="Google" id="ProtNLM"/>
    </source>
</evidence>
<reference evidence="7" key="1">
    <citation type="submission" date="2018-05" db="EMBL/GenBank/DDBJ databases">
        <authorList>
            <person name="Lanie J.A."/>
            <person name="Ng W.-L."/>
            <person name="Kazmierczak K.M."/>
            <person name="Andrzejewski T.M."/>
            <person name="Davidsen T.M."/>
            <person name="Wayne K.J."/>
            <person name="Tettelin H."/>
            <person name="Glass J.I."/>
            <person name="Rusch D."/>
            <person name="Podicherti R."/>
            <person name="Tsui H.-C.T."/>
            <person name="Winkler M.E."/>
        </authorList>
    </citation>
    <scope>NUCLEOTIDE SEQUENCE</scope>
</reference>
<keyword evidence="3 6" id="KW-0812">Transmembrane</keyword>
<dbReference type="GO" id="GO:0005886">
    <property type="term" value="C:plasma membrane"/>
    <property type="evidence" value="ECO:0007669"/>
    <property type="project" value="InterPro"/>
</dbReference>
<keyword evidence="4 6" id="KW-1133">Transmembrane helix</keyword>
<dbReference type="AlphaFoldDB" id="A0A381TUS6"/>
<evidence type="ECO:0000256" key="4">
    <source>
        <dbReference type="ARBA" id="ARBA00022989"/>
    </source>
</evidence>
<evidence type="ECO:0000256" key="5">
    <source>
        <dbReference type="ARBA" id="ARBA00023136"/>
    </source>
</evidence>
<feature type="transmembrane region" description="Helical" evidence="6">
    <location>
        <begin position="61"/>
        <end position="81"/>
    </location>
</feature>
<dbReference type="Pfam" id="PF01790">
    <property type="entry name" value="LGT"/>
    <property type="match status" value="1"/>
</dbReference>
<dbReference type="InterPro" id="IPR001640">
    <property type="entry name" value="Lgt"/>
</dbReference>
<proteinExistence type="predicted"/>
<sequence length="144" mass="16132">MLDTILNIDPVAFSLGPIEIRWYGLAYLTGMLLGLFYAKWIVKKFNISNTQNITIQNIDEIFFWIVLGIIFGARFGYVVFYDPSLILVNPLNVVAIWKGGMSFHGGALGVILAIFFYARLNKISIFSLGDIICSVVPIGLFFGR</sequence>
<dbReference type="GO" id="GO:0008961">
    <property type="term" value="F:phosphatidylglycerol-prolipoprotein diacylglyceryl transferase activity"/>
    <property type="evidence" value="ECO:0007669"/>
    <property type="project" value="InterPro"/>
</dbReference>
<keyword evidence="2" id="KW-0808">Transferase</keyword>
<evidence type="ECO:0000256" key="2">
    <source>
        <dbReference type="ARBA" id="ARBA00022679"/>
    </source>
</evidence>
<gene>
    <name evidence="7" type="ORF">METZ01_LOCUS72092</name>
</gene>
<accession>A0A381TUS6</accession>
<dbReference type="PANTHER" id="PTHR30589">
    <property type="entry name" value="PROLIPOPROTEIN DIACYLGLYCERYL TRANSFERASE"/>
    <property type="match status" value="1"/>
</dbReference>
<dbReference type="PANTHER" id="PTHR30589:SF0">
    <property type="entry name" value="PHOSPHATIDYLGLYCEROL--PROLIPOPROTEIN DIACYLGLYCERYL TRANSFERASE"/>
    <property type="match status" value="1"/>
</dbReference>
<evidence type="ECO:0000256" key="1">
    <source>
        <dbReference type="ARBA" id="ARBA00022475"/>
    </source>
</evidence>